<dbReference type="EMBL" id="AXCM01003881">
    <property type="status" value="NOT_ANNOTATED_CDS"/>
    <property type="molecule type" value="Genomic_DNA"/>
</dbReference>
<reference evidence="3" key="1">
    <citation type="submission" date="2013-09" db="EMBL/GenBank/DDBJ databases">
        <title>The Genome Sequence of Anopheles culicifacies species A.</title>
        <authorList>
            <consortium name="The Broad Institute Genomics Platform"/>
            <person name="Neafsey D.E."/>
            <person name="Besansky N."/>
            <person name="Howell P."/>
            <person name="Walton C."/>
            <person name="Young S.K."/>
            <person name="Zeng Q."/>
            <person name="Gargeya S."/>
            <person name="Fitzgerald M."/>
            <person name="Haas B."/>
            <person name="Abouelleil A."/>
            <person name="Allen A.W."/>
            <person name="Alvarado L."/>
            <person name="Arachchi H.M."/>
            <person name="Berlin A.M."/>
            <person name="Chapman S.B."/>
            <person name="Gainer-Dewar J."/>
            <person name="Goldberg J."/>
            <person name="Griggs A."/>
            <person name="Gujja S."/>
            <person name="Hansen M."/>
            <person name="Howarth C."/>
            <person name="Imamovic A."/>
            <person name="Ireland A."/>
            <person name="Larimer J."/>
            <person name="McCowan C."/>
            <person name="Murphy C."/>
            <person name="Pearson M."/>
            <person name="Poon T.W."/>
            <person name="Priest M."/>
            <person name="Roberts A."/>
            <person name="Saif S."/>
            <person name="Shea T."/>
            <person name="Sisk P."/>
            <person name="Sykes S."/>
            <person name="Wortman J."/>
            <person name="Nusbaum C."/>
            <person name="Birren B."/>
        </authorList>
    </citation>
    <scope>NUCLEOTIDE SEQUENCE [LARGE SCALE GENOMIC DNA]</scope>
    <source>
        <strain evidence="3">A-37</strain>
    </source>
</reference>
<dbReference type="VEuPathDB" id="VectorBase:ACUA007776"/>
<keyword evidence="3" id="KW-1185">Reference proteome</keyword>
<feature type="transmembrane region" description="Helical" evidence="1">
    <location>
        <begin position="56"/>
        <end position="79"/>
    </location>
</feature>
<sequence length="115" mass="12113">MQDNKQTTNLKQLPVFTFIYQSHTSLLGSYFFRAASCARISAAVIGRFSFLPSVGVVLFGSVVPLVAGVGVAVPFSAILPTAAPSVTVRTFFVSSMIFSIMGDSGVALVVPLPLL</sequence>
<feature type="transmembrane region" description="Helical" evidence="1">
    <location>
        <begin position="91"/>
        <end position="114"/>
    </location>
</feature>
<keyword evidence="1" id="KW-0472">Membrane</keyword>
<keyword evidence="1" id="KW-1133">Transmembrane helix</keyword>
<dbReference type="EnsemblMetazoa" id="ACUA007776-RA">
    <property type="protein sequence ID" value="ACUA007776-PA"/>
    <property type="gene ID" value="ACUA007776"/>
</dbReference>
<evidence type="ECO:0000313" key="3">
    <source>
        <dbReference type="Proteomes" id="UP000075883"/>
    </source>
</evidence>
<keyword evidence="1" id="KW-0812">Transmembrane</keyword>
<organism evidence="2 3">
    <name type="scientific">Anopheles culicifacies</name>
    <dbReference type="NCBI Taxonomy" id="139723"/>
    <lineage>
        <taxon>Eukaryota</taxon>
        <taxon>Metazoa</taxon>
        <taxon>Ecdysozoa</taxon>
        <taxon>Arthropoda</taxon>
        <taxon>Hexapoda</taxon>
        <taxon>Insecta</taxon>
        <taxon>Pterygota</taxon>
        <taxon>Neoptera</taxon>
        <taxon>Endopterygota</taxon>
        <taxon>Diptera</taxon>
        <taxon>Nematocera</taxon>
        <taxon>Culicoidea</taxon>
        <taxon>Culicidae</taxon>
        <taxon>Anophelinae</taxon>
        <taxon>Anopheles</taxon>
        <taxon>culicifacies species complex</taxon>
    </lineage>
</organism>
<reference evidence="2" key="2">
    <citation type="submission" date="2020-05" db="UniProtKB">
        <authorList>
            <consortium name="EnsemblMetazoa"/>
        </authorList>
    </citation>
    <scope>IDENTIFICATION</scope>
    <source>
        <strain evidence="2">A-37</strain>
    </source>
</reference>
<protein>
    <submittedName>
        <fullName evidence="2">Uncharacterized protein</fullName>
    </submittedName>
</protein>
<evidence type="ECO:0000256" key="1">
    <source>
        <dbReference type="SAM" id="Phobius"/>
    </source>
</evidence>
<dbReference type="AlphaFoldDB" id="A0A182M2E7"/>
<accession>A0A182M2E7</accession>
<name>A0A182M2E7_9DIPT</name>
<proteinExistence type="predicted"/>
<evidence type="ECO:0000313" key="2">
    <source>
        <dbReference type="EnsemblMetazoa" id="ACUA007776-PA"/>
    </source>
</evidence>
<dbReference type="Proteomes" id="UP000075883">
    <property type="component" value="Unassembled WGS sequence"/>
</dbReference>